<feature type="active site" description="Proton acceptor" evidence="4 5">
    <location>
        <position position="190"/>
    </location>
</feature>
<comment type="caution">
    <text evidence="7">The sequence shown here is derived from an EMBL/GenBank/DDBJ whole genome shotgun (WGS) entry which is preliminary data.</text>
</comment>
<evidence type="ECO:0000259" key="6">
    <source>
        <dbReference type="PROSITE" id="PS51006"/>
    </source>
</evidence>
<dbReference type="HAMAP" id="MF_00198">
    <property type="entry name" value="Spermidine_synth"/>
    <property type="match status" value="1"/>
</dbReference>
<evidence type="ECO:0000256" key="4">
    <source>
        <dbReference type="HAMAP-Rule" id="MF_00198"/>
    </source>
</evidence>
<accession>A0ABW2NTK1</accession>
<dbReference type="InterPro" id="IPR030374">
    <property type="entry name" value="PABS"/>
</dbReference>
<keyword evidence="2 4" id="KW-0808">Transferase</keyword>
<dbReference type="CDD" id="cd02440">
    <property type="entry name" value="AdoMet_MTases"/>
    <property type="match status" value="1"/>
</dbReference>
<feature type="binding site" evidence="4">
    <location>
        <position position="94"/>
    </location>
    <ligand>
        <name>spermidine</name>
        <dbReference type="ChEBI" id="CHEBI:57834"/>
    </ligand>
</feature>
<evidence type="ECO:0000256" key="2">
    <source>
        <dbReference type="ARBA" id="ARBA00022679"/>
    </source>
</evidence>
<comment type="subunit">
    <text evidence="4">Homodimer or homotetramer.</text>
</comment>
<dbReference type="InterPro" id="IPR030373">
    <property type="entry name" value="PABS_CS"/>
</dbReference>
<comment type="function">
    <text evidence="4">Catalyzes the irreversible transfer of a propylamine group from the amino donor S-adenosylmethioninamine (decarboxy-AdoMet) to putrescine (1,4-diaminobutane) to yield spermidine.</text>
</comment>
<dbReference type="InterPro" id="IPR029063">
    <property type="entry name" value="SAM-dependent_MTases_sf"/>
</dbReference>
<sequence length="326" mass="36799">MSKLNNLNAKPWYNSALIGNQLDKQKPTLPAPRKNSNGDVWDKVGIQELLNGSHKKLYTGKSEFQDIFVVEATDIRMYLNEQLQFSSLDERIYHQALVHPAFHLSPSKKSVLILGGGDGLALREVFHYDEVEKVVLVDIDPKVIQTSKTVPAIVELNEGSLLDKRVTVTVQDAWEFVFSGTSTFDIIIVDFPDPAEEILARLYAVEMFRKLYSRLSDNGVIVCQSNSPSDAPSVYWSIGRTMKHAGFHTLGYHTIVPSFGDWGFHIGRKSVIKAEDDFQTPFNRSVPSFQKMCEFPKSILSLSKNAELNSVKNLVLHELYADEMEF</sequence>
<dbReference type="InterPro" id="IPR001045">
    <property type="entry name" value="Spermi_synthase"/>
</dbReference>
<comment type="pathway">
    <text evidence="4">Amine and polyamine biosynthesis; spermidine biosynthesis; spermidine from putrescine: step 1/1.</text>
</comment>
<dbReference type="SUPFAM" id="SSF53335">
    <property type="entry name" value="S-adenosyl-L-methionine-dependent methyltransferases"/>
    <property type="match status" value="1"/>
</dbReference>
<dbReference type="Pfam" id="PF01564">
    <property type="entry name" value="Spermine_synth"/>
    <property type="match status" value="1"/>
</dbReference>
<evidence type="ECO:0000256" key="1">
    <source>
        <dbReference type="ARBA" id="ARBA00007867"/>
    </source>
</evidence>
<dbReference type="RefSeq" id="WP_379750872.1">
    <property type="nucleotide sequence ID" value="NZ_JBHTCP010000050.1"/>
</dbReference>
<dbReference type="PANTHER" id="PTHR43317">
    <property type="entry name" value="THERMOSPERMINE SYNTHASE ACAULIS5"/>
    <property type="match status" value="1"/>
</dbReference>
<dbReference type="PROSITE" id="PS51006">
    <property type="entry name" value="PABS_2"/>
    <property type="match status" value="1"/>
</dbReference>
<dbReference type="EMBL" id="JBHTCP010000050">
    <property type="protein sequence ID" value="MFC7373197.1"/>
    <property type="molecule type" value="Genomic_DNA"/>
</dbReference>
<feature type="binding site" evidence="4">
    <location>
        <begin position="172"/>
        <end position="173"/>
    </location>
    <ligand>
        <name>S-methyl-5'-thioadenosine</name>
        <dbReference type="ChEBI" id="CHEBI:17509"/>
    </ligand>
</feature>
<comment type="caution">
    <text evidence="4">Lacks conserved residue(s) required for the propagation of feature annotation.</text>
</comment>
<keyword evidence="8" id="KW-1185">Reference proteome</keyword>
<comment type="similarity">
    <text evidence="1 4">Belongs to the spermidine/spermine synthase family.</text>
</comment>
<dbReference type="EC" id="2.5.1.16" evidence="4"/>
<evidence type="ECO:0000256" key="5">
    <source>
        <dbReference type="PROSITE-ProRule" id="PRU00354"/>
    </source>
</evidence>
<evidence type="ECO:0000256" key="3">
    <source>
        <dbReference type="ARBA" id="ARBA00023115"/>
    </source>
</evidence>
<keyword evidence="3 4" id="KW-0620">Polyamine biosynthesis</keyword>
<name>A0ABW2NTK1_9BACL</name>
<dbReference type="Gene3D" id="3.40.50.150">
    <property type="entry name" value="Vaccinia Virus protein VP39"/>
    <property type="match status" value="1"/>
</dbReference>
<feature type="binding site" evidence="4">
    <location>
        <position position="65"/>
    </location>
    <ligand>
        <name>S-methyl-5'-thioadenosine</name>
        <dbReference type="ChEBI" id="CHEBI:17509"/>
    </ligand>
</feature>
<proteinExistence type="inferred from homology"/>
<evidence type="ECO:0000313" key="7">
    <source>
        <dbReference type="EMBL" id="MFC7373197.1"/>
    </source>
</evidence>
<keyword evidence="4" id="KW-0745">Spermidine biosynthesis</keyword>
<feature type="binding site" evidence="4">
    <location>
        <position position="138"/>
    </location>
    <ligand>
        <name>S-methyl-5'-thioadenosine</name>
        <dbReference type="ChEBI" id="CHEBI:17509"/>
    </ligand>
</feature>
<dbReference type="Proteomes" id="UP001596549">
    <property type="component" value="Unassembled WGS sequence"/>
</dbReference>
<reference evidence="8" key="1">
    <citation type="journal article" date="2019" name="Int. J. Syst. Evol. Microbiol.">
        <title>The Global Catalogue of Microorganisms (GCM) 10K type strain sequencing project: providing services to taxonomists for standard genome sequencing and annotation.</title>
        <authorList>
            <consortium name="The Broad Institute Genomics Platform"/>
            <consortium name="The Broad Institute Genome Sequencing Center for Infectious Disease"/>
            <person name="Wu L."/>
            <person name="Ma J."/>
        </authorList>
    </citation>
    <scope>NUCLEOTIDE SEQUENCE [LARGE SCALE GENOMIC DNA]</scope>
    <source>
        <strain evidence="8">NBRC 106396</strain>
    </source>
</reference>
<dbReference type="PANTHER" id="PTHR43317:SF1">
    <property type="entry name" value="THERMOSPERMINE SYNTHASE ACAULIS5"/>
    <property type="match status" value="1"/>
</dbReference>
<organism evidence="7 8">
    <name type="scientific">Fictibacillus iocasae</name>
    <dbReference type="NCBI Taxonomy" id="2715437"/>
    <lineage>
        <taxon>Bacteria</taxon>
        <taxon>Bacillati</taxon>
        <taxon>Bacillota</taxon>
        <taxon>Bacilli</taxon>
        <taxon>Bacillales</taxon>
        <taxon>Fictibacillaceae</taxon>
        <taxon>Fictibacillus</taxon>
    </lineage>
</organism>
<evidence type="ECO:0000313" key="8">
    <source>
        <dbReference type="Proteomes" id="UP001596549"/>
    </source>
</evidence>
<feature type="binding site" evidence="4">
    <location>
        <position position="118"/>
    </location>
    <ligand>
        <name>spermidine</name>
        <dbReference type="ChEBI" id="CHEBI:57834"/>
    </ligand>
</feature>
<gene>
    <name evidence="4" type="primary">speE</name>
    <name evidence="7" type="ORF">ACFQPF_16265</name>
</gene>
<dbReference type="PROSITE" id="PS01330">
    <property type="entry name" value="PABS_1"/>
    <property type="match status" value="1"/>
</dbReference>
<protein>
    <recommendedName>
        <fullName evidence="4">Polyamine aminopropyltransferase</fullName>
    </recommendedName>
    <alternativeName>
        <fullName evidence="4">Putrescine aminopropyltransferase</fullName>
        <shortName evidence="4">PAPT</shortName>
    </alternativeName>
    <alternativeName>
        <fullName evidence="4">Spermidine synthase</fullName>
        <shortName evidence="4">SPDS</shortName>
        <shortName evidence="4">SPDSY</shortName>
        <ecNumber evidence="4">2.5.1.16</ecNumber>
    </alternativeName>
</protein>
<comment type="catalytic activity">
    <reaction evidence="4">
        <text>S-adenosyl 3-(methylsulfanyl)propylamine + putrescine = S-methyl-5'-thioadenosine + spermidine + H(+)</text>
        <dbReference type="Rhea" id="RHEA:12721"/>
        <dbReference type="ChEBI" id="CHEBI:15378"/>
        <dbReference type="ChEBI" id="CHEBI:17509"/>
        <dbReference type="ChEBI" id="CHEBI:57443"/>
        <dbReference type="ChEBI" id="CHEBI:57834"/>
        <dbReference type="ChEBI" id="CHEBI:326268"/>
        <dbReference type="EC" id="2.5.1.16"/>
    </reaction>
</comment>
<feature type="domain" description="PABS" evidence="6">
    <location>
        <begin position="39"/>
        <end position="269"/>
    </location>
</feature>